<name>A0A6J5GP32_9BURK</name>
<dbReference type="CDD" id="cd22231">
    <property type="entry name" value="RHH_NikR_HicB-like"/>
    <property type="match status" value="1"/>
</dbReference>
<keyword evidence="4" id="KW-1185">Reference proteome</keyword>
<reference evidence="3 4" key="1">
    <citation type="submission" date="2020-04" db="EMBL/GenBank/DDBJ databases">
        <authorList>
            <person name="De Canck E."/>
        </authorList>
    </citation>
    <scope>NUCLEOTIDE SEQUENCE [LARGE SCALE GENOMIC DNA]</scope>
    <source>
        <strain evidence="3 4">LMG 27177</strain>
    </source>
</reference>
<evidence type="ECO:0000313" key="3">
    <source>
        <dbReference type="EMBL" id="CAB3804479.1"/>
    </source>
</evidence>
<protein>
    <recommendedName>
        <fullName evidence="5">Ribbon-helix-helix protein CopG domain-containing protein</fullName>
    </recommendedName>
</protein>
<dbReference type="Pfam" id="PF03693">
    <property type="entry name" value="ParD_antitoxin"/>
    <property type="match status" value="1"/>
</dbReference>
<accession>A0A6J5GP32</accession>
<dbReference type="GO" id="GO:0006355">
    <property type="term" value="P:regulation of DNA-templated transcription"/>
    <property type="evidence" value="ECO:0007669"/>
    <property type="project" value="InterPro"/>
</dbReference>
<comment type="similarity">
    <text evidence="1">Belongs to the ParD antitoxin family.</text>
</comment>
<sequence>MRSTQQFSITLPNEMAEAVRSKVAAGEYATESEVIRDGLRALLARDRAVESWLREQVAPAYDALKADPSRAVGVDQLRASLAAEHSKANEKA</sequence>
<dbReference type="InterPro" id="IPR010985">
    <property type="entry name" value="Ribbon_hlx_hlx"/>
</dbReference>
<dbReference type="InterPro" id="IPR038296">
    <property type="entry name" value="ParD_sf"/>
</dbReference>
<dbReference type="PANTHER" id="PTHR36582">
    <property type="entry name" value="ANTITOXIN PARD"/>
    <property type="match status" value="1"/>
</dbReference>
<proteinExistence type="inferred from homology"/>
<dbReference type="RefSeq" id="WP_175164835.1">
    <property type="nucleotide sequence ID" value="NZ_CADIKI010000020.1"/>
</dbReference>
<dbReference type="Gene3D" id="6.10.10.120">
    <property type="entry name" value="Antitoxin ParD1-like"/>
    <property type="match status" value="1"/>
</dbReference>
<dbReference type="EMBL" id="CADIKI010000020">
    <property type="protein sequence ID" value="CAB3804479.1"/>
    <property type="molecule type" value="Genomic_DNA"/>
</dbReference>
<evidence type="ECO:0000256" key="1">
    <source>
        <dbReference type="ARBA" id="ARBA00008580"/>
    </source>
</evidence>
<dbReference type="InterPro" id="IPR022789">
    <property type="entry name" value="ParD"/>
</dbReference>
<dbReference type="PANTHER" id="PTHR36582:SF2">
    <property type="entry name" value="ANTITOXIN PARD"/>
    <property type="match status" value="1"/>
</dbReference>
<keyword evidence="2" id="KW-1277">Toxin-antitoxin system</keyword>
<evidence type="ECO:0008006" key="5">
    <source>
        <dbReference type="Google" id="ProtNLM"/>
    </source>
</evidence>
<dbReference type="SUPFAM" id="SSF47598">
    <property type="entry name" value="Ribbon-helix-helix"/>
    <property type="match status" value="1"/>
</dbReference>
<dbReference type="AlphaFoldDB" id="A0A6J5GP32"/>
<evidence type="ECO:0000313" key="4">
    <source>
        <dbReference type="Proteomes" id="UP000494252"/>
    </source>
</evidence>
<evidence type="ECO:0000256" key="2">
    <source>
        <dbReference type="ARBA" id="ARBA00022649"/>
    </source>
</evidence>
<gene>
    <name evidence="3" type="ORF">LMG27177_05651</name>
</gene>
<dbReference type="Proteomes" id="UP000494252">
    <property type="component" value="Unassembled WGS sequence"/>
</dbReference>
<organism evidence="3 4">
    <name type="scientific">Paraburkholderia fynbosensis</name>
    <dbReference type="NCBI Taxonomy" id="1200993"/>
    <lineage>
        <taxon>Bacteria</taxon>
        <taxon>Pseudomonadati</taxon>
        <taxon>Pseudomonadota</taxon>
        <taxon>Betaproteobacteria</taxon>
        <taxon>Burkholderiales</taxon>
        <taxon>Burkholderiaceae</taxon>
        <taxon>Paraburkholderia</taxon>
    </lineage>
</organism>